<dbReference type="Pfam" id="PF01808">
    <property type="entry name" value="AICARFT_IMPCHas"/>
    <property type="match status" value="1"/>
</dbReference>
<reference evidence="12 14" key="2">
    <citation type="submission" date="2016-10" db="EMBL/GenBank/DDBJ databases">
        <authorList>
            <person name="de Groot N.N."/>
        </authorList>
    </citation>
    <scope>NUCLEOTIDE SEQUENCE [LARGE SCALE GENOMIC DNA]</scope>
    <source>
        <strain evidence="12 14">Z-7982</strain>
    </source>
</reference>
<dbReference type="GO" id="GO:0003937">
    <property type="term" value="F:IMP cyclohydrolase activity"/>
    <property type="evidence" value="ECO:0007669"/>
    <property type="project" value="UniProtKB-EC"/>
</dbReference>
<proteinExistence type="inferred from homology"/>
<dbReference type="Proteomes" id="UP000186879">
    <property type="component" value="Chromosome"/>
</dbReference>
<dbReference type="EC" id="2.1.2.3" evidence="11"/>
<dbReference type="PIRSF" id="PIRSF000414">
    <property type="entry name" value="AICARFT_IMPCHas"/>
    <property type="match status" value="1"/>
</dbReference>
<dbReference type="SMART" id="SM00851">
    <property type="entry name" value="MGS"/>
    <property type="match status" value="1"/>
</dbReference>
<evidence type="ECO:0000256" key="6">
    <source>
        <dbReference type="ARBA" id="ARBA00022801"/>
    </source>
</evidence>
<evidence type="ECO:0000256" key="2">
    <source>
        <dbReference type="ARBA" id="ARBA00004954"/>
    </source>
</evidence>
<dbReference type="GO" id="GO:0005829">
    <property type="term" value="C:cytosol"/>
    <property type="evidence" value="ECO:0007669"/>
    <property type="project" value="TreeGrafter"/>
</dbReference>
<dbReference type="Pfam" id="PF02142">
    <property type="entry name" value="MGS"/>
    <property type="match status" value="1"/>
</dbReference>
<keyword evidence="8" id="KW-0511">Multifunctional enzyme</keyword>
<keyword evidence="5" id="KW-0658">Purine biosynthesis</keyword>
<dbReference type="PANTHER" id="PTHR11692">
    <property type="entry name" value="BIFUNCTIONAL PURINE BIOSYNTHESIS PROTEIN PURH"/>
    <property type="match status" value="1"/>
</dbReference>
<evidence type="ECO:0000313" key="12">
    <source>
        <dbReference type="EMBL" id="SDW11493.1"/>
    </source>
</evidence>
<comment type="pathway">
    <text evidence="1">Purine metabolism; IMP biosynthesis via de novo pathway; IMP from 5-formamido-1-(5-phospho-D-ribosyl)imidazole-4-carboxamide: step 1/1.</text>
</comment>
<dbReference type="InterPro" id="IPR002695">
    <property type="entry name" value="PurH-like"/>
</dbReference>
<dbReference type="GO" id="GO:0006189">
    <property type="term" value="P:'de novo' IMP biosynthetic process"/>
    <property type="evidence" value="ECO:0007669"/>
    <property type="project" value="UniProtKB-UniPathway"/>
</dbReference>
<accession>A0A1L3Q0V6</accession>
<comment type="pathway">
    <text evidence="2">Purine metabolism; IMP biosynthesis via de novo pathway; 5-formamido-1-(5-phospho-D-ribosyl)imidazole-4-carboxamide from 5-amino-1-(5-phospho-D-ribosyl)imidazole-4-carboxamide (10-formyl THF route): step 1/1.</text>
</comment>
<organism evidence="10 13">
    <name type="scientific">Methanohalophilus halophilus</name>
    <dbReference type="NCBI Taxonomy" id="2177"/>
    <lineage>
        <taxon>Archaea</taxon>
        <taxon>Methanobacteriati</taxon>
        <taxon>Methanobacteriota</taxon>
        <taxon>Stenosarchaea group</taxon>
        <taxon>Methanomicrobia</taxon>
        <taxon>Methanosarcinales</taxon>
        <taxon>Methanosarcinaceae</taxon>
        <taxon>Methanohalophilus</taxon>
    </lineage>
</organism>
<dbReference type="NCBIfam" id="NF002049">
    <property type="entry name" value="PRK00881.1"/>
    <property type="match status" value="1"/>
</dbReference>
<keyword evidence="6 10" id="KW-0378">Hydrolase</keyword>
<evidence type="ECO:0000313" key="11">
    <source>
        <dbReference type="EMBL" id="RNI10614.1"/>
    </source>
</evidence>
<dbReference type="HAMAP" id="MF_00139">
    <property type="entry name" value="PurH"/>
    <property type="match status" value="1"/>
</dbReference>
<dbReference type="EMBL" id="FNMU01000001">
    <property type="protein sequence ID" value="SDW11493.1"/>
    <property type="molecule type" value="Genomic_DNA"/>
</dbReference>
<evidence type="ECO:0000256" key="1">
    <source>
        <dbReference type="ARBA" id="ARBA00004844"/>
    </source>
</evidence>
<dbReference type="FunFam" id="3.40.140.20:FF:000005">
    <property type="entry name" value="Bifunctional purine biosynthesis protein PurH"/>
    <property type="match status" value="1"/>
</dbReference>
<reference evidence="10 13" key="1">
    <citation type="submission" date="2016-10" db="EMBL/GenBank/DDBJ databases">
        <title>Methanohalophilus halophilus.</title>
        <authorList>
            <person name="L'haridon S."/>
        </authorList>
    </citation>
    <scope>NUCLEOTIDE SEQUENCE [LARGE SCALE GENOMIC DNA]</scope>
    <source>
        <strain evidence="10 13">Z-7982</strain>
    </source>
</reference>
<dbReference type="SUPFAM" id="SSF53927">
    <property type="entry name" value="Cytidine deaminase-like"/>
    <property type="match status" value="1"/>
</dbReference>
<dbReference type="Gene3D" id="3.40.140.20">
    <property type="match status" value="2"/>
</dbReference>
<dbReference type="GO" id="GO:0006221">
    <property type="term" value="P:pyrimidine nucleotide biosynthetic process"/>
    <property type="evidence" value="ECO:0007669"/>
    <property type="project" value="UniProtKB-KW"/>
</dbReference>
<dbReference type="InterPro" id="IPR011607">
    <property type="entry name" value="MGS-like_dom"/>
</dbReference>
<dbReference type="SMART" id="SM00798">
    <property type="entry name" value="AICARFT_IMPCHas"/>
    <property type="match status" value="1"/>
</dbReference>
<keyword evidence="7" id="KW-0665">Pyrimidine biosynthesis</keyword>
<evidence type="ECO:0000313" key="10">
    <source>
        <dbReference type="EMBL" id="APH38508.1"/>
    </source>
</evidence>
<dbReference type="UniPathway" id="UPA00074">
    <property type="reaction ID" value="UER00133"/>
</dbReference>
<dbReference type="SUPFAM" id="SSF52335">
    <property type="entry name" value="Methylglyoxal synthase-like"/>
    <property type="match status" value="1"/>
</dbReference>
<keyword evidence="4 10" id="KW-0808">Transferase</keyword>
<dbReference type="OrthoDB" id="52603at2157"/>
<evidence type="ECO:0000256" key="7">
    <source>
        <dbReference type="ARBA" id="ARBA00022975"/>
    </source>
</evidence>
<dbReference type="InterPro" id="IPR024051">
    <property type="entry name" value="AICAR_Tfase_dup_dom_sf"/>
</dbReference>
<evidence type="ECO:0000256" key="5">
    <source>
        <dbReference type="ARBA" id="ARBA00022755"/>
    </source>
</evidence>
<dbReference type="EMBL" id="RJJG01000001">
    <property type="protein sequence ID" value="RNI10614.1"/>
    <property type="molecule type" value="Genomic_DNA"/>
</dbReference>
<evidence type="ECO:0000256" key="3">
    <source>
        <dbReference type="ARBA" id="ARBA00007667"/>
    </source>
</evidence>
<dbReference type="KEGG" id="mhaz:BHR79_02715"/>
<dbReference type="PROSITE" id="PS51855">
    <property type="entry name" value="MGS"/>
    <property type="match status" value="1"/>
</dbReference>
<dbReference type="Gene3D" id="3.40.50.1380">
    <property type="entry name" value="Methylglyoxal synthase-like domain"/>
    <property type="match status" value="1"/>
</dbReference>
<dbReference type="InterPro" id="IPR016193">
    <property type="entry name" value="Cytidine_deaminase-like"/>
</dbReference>
<dbReference type="Proteomes" id="UP000198669">
    <property type="component" value="Unassembled WGS sequence"/>
</dbReference>
<dbReference type="EC" id="3.5.4.10" evidence="11"/>
<dbReference type="FunFam" id="3.40.50.1380:FF:000001">
    <property type="entry name" value="Bifunctional purine biosynthesis protein PurH"/>
    <property type="match status" value="1"/>
</dbReference>
<gene>
    <name evidence="11" type="primary">purH</name>
    <name evidence="10" type="ORF">BHR79_02715</name>
    <name evidence="11" type="ORF">EFE40_00065</name>
    <name evidence="12" type="ORF">SAMN04515625_0370</name>
</gene>
<dbReference type="InterPro" id="IPR036914">
    <property type="entry name" value="MGS-like_dom_sf"/>
</dbReference>
<evidence type="ECO:0000313" key="15">
    <source>
        <dbReference type="Proteomes" id="UP000267921"/>
    </source>
</evidence>
<sequence length="538" mass="60017">MVKRALLSVSDKTGIVDFARGLKQLDIEIISTGGTARMLRDAGIETIDVSEITGFPEMMGGRVKTLHPKIHGGLLCLRENPEHVSDAEDLSIELIDMVVVNLYPFEITISREGVNLEEAIENIDIGGPSMLRSAAKNYKSVTVLSDPEDYGHILKELRSSGVVSQESREKMAVKAFRHTANYDSTIDTYLSRTLLGEDTLRLNFTGGRELRYGENWHQEALFFSQPEIEGPALANCRQLHGKELSYNNYVDGDNALQTVKELGQEKPAVCIVKHNNPCGLATGNTLLQALQAAWDGDPISAFGSIICTNVPMNLESAKFLKGKFVEIIIAPEFEHDALDFLKNKSKNLRLLELPQLNESFDAEFTYKYIAGGMLKQSRNIGLYDKWECVTDTEYPKEKRGLSEFCIAACKCTKSNAVNLSWEYDEGCYIMLAMGAGQPNRVDSIRKLCATKARENLKEIYEREHPDIDFEEYCNGILSECVLASDAFFPFDDSIIHAAENNIKYIVSPGGSIRDNEVIDTANRLGVSLIFTGMRHFLH</sequence>
<evidence type="ECO:0000259" key="9">
    <source>
        <dbReference type="PROSITE" id="PS51855"/>
    </source>
</evidence>
<dbReference type="Proteomes" id="UP000267921">
    <property type="component" value="Unassembled WGS sequence"/>
</dbReference>
<evidence type="ECO:0000313" key="14">
    <source>
        <dbReference type="Proteomes" id="UP000198669"/>
    </source>
</evidence>
<dbReference type="PANTHER" id="PTHR11692:SF0">
    <property type="entry name" value="BIFUNCTIONAL PURINE BIOSYNTHESIS PROTEIN ATIC"/>
    <property type="match status" value="1"/>
</dbReference>
<dbReference type="AlphaFoldDB" id="A0A1L3Q0V6"/>
<dbReference type="STRING" id="2177.BHR79_02715"/>
<keyword evidence="13" id="KW-1185">Reference proteome</keyword>
<dbReference type="RefSeq" id="WP_072560930.1">
    <property type="nucleotide sequence ID" value="NZ_CP017921.1"/>
</dbReference>
<evidence type="ECO:0000256" key="4">
    <source>
        <dbReference type="ARBA" id="ARBA00022679"/>
    </source>
</evidence>
<dbReference type="GO" id="GO:0004643">
    <property type="term" value="F:phosphoribosylaminoimidazolecarboxamide formyltransferase activity"/>
    <property type="evidence" value="ECO:0007669"/>
    <property type="project" value="UniProtKB-EC"/>
</dbReference>
<protein>
    <submittedName>
        <fullName evidence="10 11">Bifunctional phosphoribosylaminoimidazolecarboxamide formyltransferase/IMP cyclohydrolase</fullName>
        <ecNumber evidence="11">2.1.2.3</ecNumber>
        <ecNumber evidence="11">3.5.4.10</ecNumber>
    </submittedName>
    <submittedName>
        <fullName evidence="12">IMP cyclohydrolase /phosphoribosylaminoimidazolecarboxamide formyltransferase</fullName>
    </submittedName>
</protein>
<reference evidence="11 15" key="3">
    <citation type="submission" date="2018-10" db="EMBL/GenBank/DDBJ databases">
        <title>Cultivation of a novel Methanohalophilus strain from Kebrit Deep of the Red Sea and a genomic comparison of members of the genus Methanohalophilus.</title>
        <authorList>
            <person name="Guan Y."/>
            <person name="Ngugi D.K."/>
            <person name="Stingl U."/>
        </authorList>
    </citation>
    <scope>NUCLEOTIDE SEQUENCE [LARGE SCALE GENOMIC DNA]</scope>
    <source>
        <strain evidence="11 15">DSM 3094</strain>
    </source>
</reference>
<comment type="similarity">
    <text evidence="3">Belongs to the PurH family.</text>
</comment>
<feature type="domain" description="MGS-like" evidence="9">
    <location>
        <begin position="1"/>
        <end position="145"/>
    </location>
</feature>
<dbReference type="EMBL" id="CP017921">
    <property type="protein sequence ID" value="APH38508.1"/>
    <property type="molecule type" value="Genomic_DNA"/>
</dbReference>
<dbReference type="NCBIfam" id="TIGR00355">
    <property type="entry name" value="purH"/>
    <property type="match status" value="1"/>
</dbReference>
<evidence type="ECO:0000256" key="8">
    <source>
        <dbReference type="ARBA" id="ARBA00023268"/>
    </source>
</evidence>
<evidence type="ECO:0000313" key="13">
    <source>
        <dbReference type="Proteomes" id="UP000186879"/>
    </source>
</evidence>
<dbReference type="GeneID" id="30582635"/>
<dbReference type="CDD" id="cd01421">
    <property type="entry name" value="IMPCH"/>
    <property type="match status" value="1"/>
</dbReference>
<name>A0A1L3Q0V6_9EURY</name>